<accession>A0AAV3YZ69</accession>
<dbReference type="Pfam" id="PF21787">
    <property type="entry name" value="TNP-like_RNaseH_N"/>
    <property type="match status" value="1"/>
</dbReference>
<dbReference type="InterPro" id="IPR048365">
    <property type="entry name" value="TNP-like_RNaseH_N"/>
</dbReference>
<comment type="caution">
    <text evidence="2">The sequence shown here is derived from an EMBL/GenBank/DDBJ whole genome shotgun (WGS) entry which is preliminary data.</text>
</comment>
<name>A0AAV3YZ69_9GAST</name>
<sequence>MADEDKLSAILVDEIPTKKYLNYDPTYDAAEELKGFGSLGKTGQFSDHALVFILRGLTKKWKQPIAYYLSSGPSKVHELQVIESVLQAQALGLTPKIVIWDQGSNNRAVTLDLV</sequence>
<proteinExistence type="predicted"/>
<dbReference type="Proteomes" id="UP000735302">
    <property type="component" value="Unassembled WGS sequence"/>
</dbReference>
<protein>
    <submittedName>
        <fullName evidence="2">THAP domain-containing protein 9</fullName>
    </submittedName>
</protein>
<dbReference type="AlphaFoldDB" id="A0AAV3YZ69"/>
<keyword evidence="3" id="KW-1185">Reference proteome</keyword>
<reference evidence="2 3" key="1">
    <citation type="journal article" date="2021" name="Elife">
        <title>Chloroplast acquisition without the gene transfer in kleptoplastic sea slugs, Plakobranchus ocellatus.</title>
        <authorList>
            <person name="Maeda T."/>
            <person name="Takahashi S."/>
            <person name="Yoshida T."/>
            <person name="Shimamura S."/>
            <person name="Takaki Y."/>
            <person name="Nagai Y."/>
            <person name="Toyoda A."/>
            <person name="Suzuki Y."/>
            <person name="Arimoto A."/>
            <person name="Ishii H."/>
            <person name="Satoh N."/>
            <person name="Nishiyama T."/>
            <person name="Hasebe M."/>
            <person name="Maruyama T."/>
            <person name="Minagawa J."/>
            <person name="Obokata J."/>
            <person name="Shigenobu S."/>
        </authorList>
    </citation>
    <scope>NUCLEOTIDE SEQUENCE [LARGE SCALE GENOMIC DNA]</scope>
</reference>
<organism evidence="2 3">
    <name type="scientific">Plakobranchus ocellatus</name>
    <dbReference type="NCBI Taxonomy" id="259542"/>
    <lineage>
        <taxon>Eukaryota</taxon>
        <taxon>Metazoa</taxon>
        <taxon>Spiralia</taxon>
        <taxon>Lophotrochozoa</taxon>
        <taxon>Mollusca</taxon>
        <taxon>Gastropoda</taxon>
        <taxon>Heterobranchia</taxon>
        <taxon>Euthyneura</taxon>
        <taxon>Panpulmonata</taxon>
        <taxon>Sacoglossa</taxon>
        <taxon>Placobranchoidea</taxon>
        <taxon>Plakobranchidae</taxon>
        <taxon>Plakobranchus</taxon>
    </lineage>
</organism>
<feature type="domain" description="Transposable element P transposase-like RNase H" evidence="1">
    <location>
        <begin position="3"/>
        <end position="110"/>
    </location>
</feature>
<dbReference type="EMBL" id="BLXT01001660">
    <property type="protein sequence ID" value="GFN87068.1"/>
    <property type="molecule type" value="Genomic_DNA"/>
</dbReference>
<evidence type="ECO:0000313" key="2">
    <source>
        <dbReference type="EMBL" id="GFN87068.1"/>
    </source>
</evidence>
<evidence type="ECO:0000313" key="3">
    <source>
        <dbReference type="Proteomes" id="UP000735302"/>
    </source>
</evidence>
<evidence type="ECO:0000259" key="1">
    <source>
        <dbReference type="Pfam" id="PF21787"/>
    </source>
</evidence>
<gene>
    <name evidence="2" type="ORF">PoB_001357400</name>
</gene>